<keyword evidence="7 9" id="KW-0234">DNA repair</keyword>
<dbReference type="EMBL" id="CP015243">
    <property type="protein sequence ID" value="ANF56311.1"/>
    <property type="molecule type" value="Genomic_DNA"/>
</dbReference>
<evidence type="ECO:0000256" key="7">
    <source>
        <dbReference type="ARBA" id="ARBA00023204"/>
    </source>
</evidence>
<dbReference type="SUPFAM" id="SSF53155">
    <property type="entry name" value="Methylated DNA-protein cysteine methyltransferase domain"/>
    <property type="match status" value="1"/>
</dbReference>
<feature type="active site" description="Nucleophile; methyl group acceptor" evidence="9">
    <location>
        <position position="128"/>
    </location>
</feature>
<dbReference type="InterPro" id="IPR036631">
    <property type="entry name" value="MGMT_N_sf"/>
</dbReference>
<dbReference type="Pfam" id="PF02870">
    <property type="entry name" value="Methyltransf_1N"/>
    <property type="match status" value="1"/>
</dbReference>
<dbReference type="GO" id="GO:0003908">
    <property type="term" value="F:methylated-DNA-[protein]-cysteine S-methyltransferase activity"/>
    <property type="evidence" value="ECO:0007669"/>
    <property type="project" value="UniProtKB-UniRule"/>
</dbReference>
<dbReference type="AlphaFoldDB" id="A0A172YAN5"/>
<dbReference type="RefSeq" id="WP_064121297.1">
    <property type="nucleotide sequence ID" value="NZ_CP015243.1"/>
</dbReference>
<dbReference type="Pfam" id="PF01035">
    <property type="entry name" value="DNA_binding_1"/>
    <property type="match status" value="1"/>
</dbReference>
<dbReference type="InterPro" id="IPR001497">
    <property type="entry name" value="MethylDNA_cys_MeTrfase_AS"/>
</dbReference>
<keyword evidence="6 9" id="KW-0227">DNA damage</keyword>
<comment type="catalytic activity">
    <reaction evidence="1 9">
        <text>a 4-O-methyl-thymidine in DNA + L-cysteinyl-[protein] = a thymidine in DNA + S-methyl-L-cysteinyl-[protein]</text>
        <dbReference type="Rhea" id="RHEA:53428"/>
        <dbReference type="Rhea" id="RHEA-COMP:10131"/>
        <dbReference type="Rhea" id="RHEA-COMP:10132"/>
        <dbReference type="Rhea" id="RHEA-COMP:13555"/>
        <dbReference type="Rhea" id="RHEA-COMP:13556"/>
        <dbReference type="ChEBI" id="CHEBI:29950"/>
        <dbReference type="ChEBI" id="CHEBI:82612"/>
        <dbReference type="ChEBI" id="CHEBI:137386"/>
        <dbReference type="ChEBI" id="CHEBI:137387"/>
        <dbReference type="EC" id="2.1.1.63"/>
    </reaction>
</comment>
<dbReference type="GO" id="GO:0006307">
    <property type="term" value="P:DNA alkylation repair"/>
    <property type="evidence" value="ECO:0007669"/>
    <property type="project" value="UniProtKB-UniRule"/>
</dbReference>
<comment type="similarity">
    <text evidence="2 9">Belongs to the MGMT family.</text>
</comment>
<comment type="function">
    <text evidence="9">Involved in the cellular defense against the biological effects of O6-methylguanine (O6-MeG) and O4-methylthymine (O4-MeT) in DNA. Repairs the methylated nucleobase in DNA by stoichiometrically transferring the methyl group to a cysteine residue in the enzyme. This is a suicide reaction: the enzyme is irreversibly inactivated.</text>
</comment>
<organism evidence="12 13">
    <name type="scientific">Halotalea alkalilenta</name>
    <dbReference type="NCBI Taxonomy" id="376489"/>
    <lineage>
        <taxon>Bacteria</taxon>
        <taxon>Pseudomonadati</taxon>
        <taxon>Pseudomonadota</taxon>
        <taxon>Gammaproteobacteria</taxon>
        <taxon>Oceanospirillales</taxon>
        <taxon>Halomonadaceae</taxon>
        <taxon>Halotalea</taxon>
    </lineage>
</organism>
<dbReference type="Gene3D" id="3.30.160.70">
    <property type="entry name" value="Methylated DNA-protein cysteine methyltransferase domain"/>
    <property type="match status" value="1"/>
</dbReference>
<dbReference type="InterPro" id="IPR014048">
    <property type="entry name" value="MethylDNA_cys_MeTrfase_DNA-bd"/>
</dbReference>
<keyword evidence="5 9" id="KW-0808">Transferase</keyword>
<proteinExistence type="inferred from homology"/>
<evidence type="ECO:0000259" key="10">
    <source>
        <dbReference type="Pfam" id="PF01035"/>
    </source>
</evidence>
<evidence type="ECO:0000256" key="1">
    <source>
        <dbReference type="ARBA" id="ARBA00001286"/>
    </source>
</evidence>
<dbReference type="PANTHER" id="PTHR10815:SF5">
    <property type="entry name" value="METHYLATED-DNA--PROTEIN-CYSTEINE METHYLTRANSFERASE"/>
    <property type="match status" value="1"/>
</dbReference>
<dbReference type="NCBIfam" id="TIGR00589">
    <property type="entry name" value="ogt"/>
    <property type="match status" value="1"/>
</dbReference>
<evidence type="ECO:0000313" key="13">
    <source>
        <dbReference type="Proteomes" id="UP000077875"/>
    </source>
</evidence>
<dbReference type="SUPFAM" id="SSF46767">
    <property type="entry name" value="Methylated DNA-protein cysteine methyltransferase, C-terminal domain"/>
    <property type="match status" value="1"/>
</dbReference>
<dbReference type="KEGG" id="haa:A5892_01570"/>
<dbReference type="InterPro" id="IPR036388">
    <property type="entry name" value="WH-like_DNA-bd_sf"/>
</dbReference>
<sequence length="169" mass="18903">MTFYTYIRSPVGRLLLAADDEGLRLIEFEHPRHPYRLGDDWREGEHPLLDLARTQLDEYFNQGRRRFELKLAPRGTEFQRRVWSALATIGYGETLSYAGLAARIDAPRAVRAVGAANGRNPLPIVLPCHRVIGTDGSLTGFGGGLPVKRYLLELEGVPLERDLFGTASL</sequence>
<feature type="domain" description="Methylguanine DNA methyltransferase ribonuclease-like" evidence="11">
    <location>
        <begin position="3"/>
        <end position="72"/>
    </location>
</feature>
<comment type="miscellaneous">
    <text evidence="9">This enzyme catalyzes only one turnover and therefore is not strictly catalytic. According to one definition, an enzyme is a biocatalyst that acts repeatedly and over many reaction cycles.</text>
</comment>
<evidence type="ECO:0000256" key="3">
    <source>
        <dbReference type="ARBA" id="ARBA00022490"/>
    </source>
</evidence>
<evidence type="ECO:0000256" key="4">
    <source>
        <dbReference type="ARBA" id="ARBA00022603"/>
    </source>
</evidence>
<name>A0A172YAN5_9GAMM</name>
<evidence type="ECO:0000256" key="2">
    <source>
        <dbReference type="ARBA" id="ARBA00008711"/>
    </source>
</evidence>
<evidence type="ECO:0000256" key="8">
    <source>
        <dbReference type="ARBA" id="ARBA00049348"/>
    </source>
</evidence>
<dbReference type="FunFam" id="1.10.10.10:FF:000214">
    <property type="entry name" value="Methylated-DNA--protein-cysteine methyltransferase"/>
    <property type="match status" value="1"/>
</dbReference>
<evidence type="ECO:0000256" key="9">
    <source>
        <dbReference type="HAMAP-Rule" id="MF_00772"/>
    </source>
</evidence>
<evidence type="ECO:0000259" key="11">
    <source>
        <dbReference type="Pfam" id="PF02870"/>
    </source>
</evidence>
<dbReference type="GO" id="GO:0032259">
    <property type="term" value="P:methylation"/>
    <property type="evidence" value="ECO:0007669"/>
    <property type="project" value="UniProtKB-KW"/>
</dbReference>
<dbReference type="Gene3D" id="1.10.10.10">
    <property type="entry name" value="Winged helix-like DNA-binding domain superfamily/Winged helix DNA-binding domain"/>
    <property type="match status" value="1"/>
</dbReference>
<dbReference type="PANTHER" id="PTHR10815">
    <property type="entry name" value="METHYLATED-DNA--PROTEIN-CYSTEINE METHYLTRANSFERASE"/>
    <property type="match status" value="1"/>
</dbReference>
<dbReference type="PROSITE" id="PS00374">
    <property type="entry name" value="MGMT"/>
    <property type="match status" value="1"/>
</dbReference>
<dbReference type="STRING" id="376489.A5892_01570"/>
<dbReference type="InterPro" id="IPR008332">
    <property type="entry name" value="MethylG_MeTrfase_N"/>
</dbReference>
<feature type="domain" description="Methylated-DNA-[protein]-cysteine S-methyltransferase DNA binding" evidence="10">
    <location>
        <begin position="77"/>
        <end position="157"/>
    </location>
</feature>
<dbReference type="Proteomes" id="UP000077875">
    <property type="component" value="Chromosome"/>
</dbReference>
<keyword evidence="3 9" id="KW-0963">Cytoplasm</keyword>
<dbReference type="GO" id="GO:0005737">
    <property type="term" value="C:cytoplasm"/>
    <property type="evidence" value="ECO:0007669"/>
    <property type="project" value="UniProtKB-SubCell"/>
</dbReference>
<comment type="subcellular location">
    <subcellularLocation>
        <location evidence="9">Cytoplasm</location>
    </subcellularLocation>
</comment>
<reference evidence="12 13" key="1">
    <citation type="submission" date="2016-04" db="EMBL/GenBank/DDBJ databases">
        <title>Complete Genome Sequence of Halotalea alkalilenta IHB B 13600.</title>
        <authorList>
            <person name="Swarnkar M.K."/>
            <person name="Sharma A."/>
            <person name="Kaushal K."/>
            <person name="Soni R."/>
            <person name="Rana S."/>
            <person name="Singh A.K."/>
            <person name="Gulati A."/>
        </authorList>
    </citation>
    <scope>NUCLEOTIDE SEQUENCE [LARGE SCALE GENOMIC DNA]</scope>
    <source>
        <strain evidence="12 13">IHB B 13600</strain>
    </source>
</reference>
<dbReference type="InterPro" id="IPR023546">
    <property type="entry name" value="MGMT"/>
</dbReference>
<gene>
    <name evidence="12" type="ORF">A5892_01570</name>
</gene>
<evidence type="ECO:0000256" key="6">
    <source>
        <dbReference type="ARBA" id="ARBA00022763"/>
    </source>
</evidence>
<keyword evidence="13" id="KW-1185">Reference proteome</keyword>
<dbReference type="CDD" id="cd06445">
    <property type="entry name" value="ATase"/>
    <property type="match status" value="1"/>
</dbReference>
<keyword evidence="4 9" id="KW-0489">Methyltransferase</keyword>
<dbReference type="HAMAP" id="MF_00772">
    <property type="entry name" value="OGT"/>
    <property type="match status" value="1"/>
</dbReference>
<evidence type="ECO:0000256" key="5">
    <source>
        <dbReference type="ARBA" id="ARBA00022679"/>
    </source>
</evidence>
<comment type="catalytic activity">
    <reaction evidence="8 9">
        <text>a 6-O-methyl-2'-deoxyguanosine in DNA + L-cysteinyl-[protein] = S-methyl-L-cysteinyl-[protein] + a 2'-deoxyguanosine in DNA</text>
        <dbReference type="Rhea" id="RHEA:24000"/>
        <dbReference type="Rhea" id="RHEA-COMP:10131"/>
        <dbReference type="Rhea" id="RHEA-COMP:10132"/>
        <dbReference type="Rhea" id="RHEA-COMP:11367"/>
        <dbReference type="Rhea" id="RHEA-COMP:11368"/>
        <dbReference type="ChEBI" id="CHEBI:29950"/>
        <dbReference type="ChEBI" id="CHEBI:82612"/>
        <dbReference type="ChEBI" id="CHEBI:85445"/>
        <dbReference type="ChEBI" id="CHEBI:85448"/>
        <dbReference type="EC" id="2.1.1.63"/>
    </reaction>
</comment>
<dbReference type="InterPro" id="IPR036217">
    <property type="entry name" value="MethylDNA_cys_MeTrfase_DNAb"/>
</dbReference>
<accession>A0A172YAN5</accession>
<protein>
    <recommendedName>
        <fullName evidence="9">Methylated-DNA--protein-cysteine methyltransferase</fullName>
        <ecNumber evidence="9">2.1.1.63</ecNumber>
    </recommendedName>
    <alternativeName>
        <fullName evidence="9">6-O-methylguanine-DNA methyltransferase</fullName>
        <shortName evidence="9">MGMT</shortName>
    </alternativeName>
    <alternativeName>
        <fullName evidence="9">O-6-methylguanine-DNA-alkyltransferase</fullName>
    </alternativeName>
</protein>
<dbReference type="EC" id="2.1.1.63" evidence="9"/>
<evidence type="ECO:0000313" key="12">
    <source>
        <dbReference type="EMBL" id="ANF56311.1"/>
    </source>
</evidence>